<proteinExistence type="inferred from homology"/>
<comment type="subcellular location">
    <subcellularLocation>
        <location evidence="7">Mitochondrion</location>
    </subcellularLocation>
</comment>
<evidence type="ECO:0000256" key="5">
    <source>
        <dbReference type="ARBA" id="ARBA00047665"/>
    </source>
</evidence>
<evidence type="ECO:0000259" key="8">
    <source>
        <dbReference type="Pfam" id="PF01571"/>
    </source>
</evidence>
<dbReference type="GO" id="GO:0004047">
    <property type="term" value="F:aminomethyltransferase activity"/>
    <property type="evidence" value="ECO:0007669"/>
    <property type="project" value="UniProtKB-EC"/>
</dbReference>
<dbReference type="NCBIfam" id="NF001567">
    <property type="entry name" value="PRK00389.1"/>
    <property type="match status" value="1"/>
</dbReference>
<protein>
    <recommendedName>
        <fullName evidence="7">Aminomethyltransferase</fullName>
        <ecNumber evidence="7">2.1.2.10</ecNumber>
    </recommendedName>
    <alternativeName>
        <fullName evidence="7">Glycine cleavage system T protein</fullName>
    </alternativeName>
</protein>
<evidence type="ECO:0000256" key="1">
    <source>
        <dbReference type="ARBA" id="ARBA00008609"/>
    </source>
</evidence>
<evidence type="ECO:0000313" key="11">
    <source>
        <dbReference type="Proteomes" id="UP000708148"/>
    </source>
</evidence>
<evidence type="ECO:0000256" key="2">
    <source>
        <dbReference type="ARBA" id="ARBA00011690"/>
    </source>
</evidence>
<dbReference type="EMBL" id="CAJHUC010001451">
    <property type="protein sequence ID" value="CAD7701180.1"/>
    <property type="molecule type" value="Genomic_DNA"/>
</dbReference>
<comment type="caution">
    <text evidence="10">The sequence shown here is derived from an EMBL/GenBank/DDBJ whole genome shotgun (WGS) entry which is preliminary data.</text>
</comment>
<evidence type="ECO:0000256" key="6">
    <source>
        <dbReference type="PIRSR" id="PIRSR006487-1"/>
    </source>
</evidence>
<feature type="binding site" evidence="6">
    <location>
        <position position="249"/>
    </location>
    <ligand>
        <name>substrate</name>
    </ligand>
</feature>
<dbReference type="Pfam" id="PF01571">
    <property type="entry name" value="GCV_T"/>
    <property type="match status" value="1"/>
</dbReference>
<dbReference type="InterPro" id="IPR027266">
    <property type="entry name" value="TrmE/GcvT-like"/>
</dbReference>
<dbReference type="InterPro" id="IPR029043">
    <property type="entry name" value="GcvT/YgfZ_C"/>
</dbReference>
<evidence type="ECO:0000259" key="9">
    <source>
        <dbReference type="Pfam" id="PF08669"/>
    </source>
</evidence>
<name>A0A8S1J1W5_9CHLO</name>
<gene>
    <name evidence="10" type="ORF">OSTQU699_LOCUS6539</name>
</gene>
<dbReference type="Gene3D" id="4.10.1250.10">
    <property type="entry name" value="Aminomethyltransferase fragment"/>
    <property type="match status" value="1"/>
</dbReference>
<dbReference type="Proteomes" id="UP000708148">
    <property type="component" value="Unassembled WGS sequence"/>
</dbReference>
<organism evidence="10 11">
    <name type="scientific">Ostreobium quekettii</name>
    <dbReference type="NCBI Taxonomy" id="121088"/>
    <lineage>
        <taxon>Eukaryota</taxon>
        <taxon>Viridiplantae</taxon>
        <taxon>Chlorophyta</taxon>
        <taxon>core chlorophytes</taxon>
        <taxon>Ulvophyceae</taxon>
        <taxon>TCBD clade</taxon>
        <taxon>Bryopsidales</taxon>
        <taxon>Ostreobineae</taxon>
        <taxon>Ostreobiaceae</taxon>
        <taxon>Ostreobium</taxon>
    </lineage>
</organism>
<accession>A0A8S1J1W5</accession>
<dbReference type="PANTHER" id="PTHR43757">
    <property type="entry name" value="AMINOMETHYLTRANSFERASE"/>
    <property type="match status" value="1"/>
</dbReference>
<dbReference type="InterPro" id="IPR006223">
    <property type="entry name" value="GcvT"/>
</dbReference>
<comment type="similarity">
    <text evidence="1 7">Belongs to the GcvT family.</text>
</comment>
<dbReference type="PIRSF" id="PIRSF006487">
    <property type="entry name" value="GcvT"/>
    <property type="match status" value="1"/>
</dbReference>
<dbReference type="InterPro" id="IPR028896">
    <property type="entry name" value="GcvT/YgfZ/DmdA"/>
</dbReference>
<feature type="domain" description="GCVT N-terminal" evidence="8">
    <location>
        <begin position="57"/>
        <end position="311"/>
    </location>
</feature>
<dbReference type="FunFam" id="3.30.70.1400:FF:000001">
    <property type="entry name" value="Aminomethyltransferase"/>
    <property type="match status" value="1"/>
</dbReference>
<dbReference type="GO" id="GO:0005739">
    <property type="term" value="C:mitochondrion"/>
    <property type="evidence" value="ECO:0007669"/>
    <property type="project" value="UniProtKB-SubCell"/>
</dbReference>
<dbReference type="PANTHER" id="PTHR43757:SF2">
    <property type="entry name" value="AMINOMETHYLTRANSFERASE, MITOCHONDRIAL"/>
    <property type="match status" value="1"/>
</dbReference>
<dbReference type="Gene3D" id="3.30.1360.120">
    <property type="entry name" value="Probable tRNA modification gtpase trme, domain 1"/>
    <property type="match status" value="1"/>
</dbReference>
<keyword evidence="7" id="KW-0809">Transit peptide</keyword>
<keyword evidence="11" id="KW-1185">Reference proteome</keyword>
<sequence length="419" mass="44665">MRRQVMGLALRALVPEATASKALTASGNLASGVGALQQPSRGFAEAAPAGELKKTPLHDFHVRNGGKMVDFAGWSMPVQYEASVMDSSKHCRSAALLFDVSHMCGLSLKGKDAIPFLQKLVVGDIAGLGNGRSTLSVLTNENGGIIDDSVITKVADDDLYIVVNAGRRTEDLAHFNKHLSENSQMNVDMTVHDDRGLLALQGPLAAKELSALVDTDLSKFYFGSFTKMNIAGVPCWVTRTGYTGEDGFELSIPAGELENLASKFTSSKDVLLGGLGARDALRLEAGLCLYGNDITEETSPIEAGLTWTIAKSRRDKCDFLGGEVIKRQLAEGVGRKRVGLFVTGPPARQHAEITDDEGHKVGEVTSGAFSPSLGKPIGMGYVNTPLAKKGTKLIVKVRGKSNPAEVTKMPFVPAKYYKG</sequence>
<evidence type="ECO:0000256" key="7">
    <source>
        <dbReference type="RuleBase" id="RU003981"/>
    </source>
</evidence>
<dbReference type="Gene3D" id="3.30.70.1400">
    <property type="entry name" value="Aminomethyltransferase beta-barrel domains"/>
    <property type="match status" value="1"/>
</dbReference>
<comment type="function">
    <text evidence="7">The glycine cleavage system catalyzes the degradation of glycine.</text>
</comment>
<evidence type="ECO:0000256" key="3">
    <source>
        <dbReference type="ARBA" id="ARBA00022576"/>
    </source>
</evidence>
<comment type="catalytic activity">
    <reaction evidence="5 7">
        <text>N(6)-[(R)-S(8)-aminomethyldihydrolipoyl]-L-lysyl-[protein] + (6S)-5,6,7,8-tetrahydrofolate = N(6)-[(R)-dihydrolipoyl]-L-lysyl-[protein] + (6R)-5,10-methylene-5,6,7,8-tetrahydrofolate + NH4(+)</text>
        <dbReference type="Rhea" id="RHEA:16945"/>
        <dbReference type="Rhea" id="RHEA-COMP:10475"/>
        <dbReference type="Rhea" id="RHEA-COMP:10492"/>
        <dbReference type="ChEBI" id="CHEBI:15636"/>
        <dbReference type="ChEBI" id="CHEBI:28938"/>
        <dbReference type="ChEBI" id="CHEBI:57453"/>
        <dbReference type="ChEBI" id="CHEBI:83100"/>
        <dbReference type="ChEBI" id="CHEBI:83143"/>
        <dbReference type="EC" id="2.1.2.10"/>
    </reaction>
</comment>
<dbReference type="GO" id="GO:0008483">
    <property type="term" value="F:transaminase activity"/>
    <property type="evidence" value="ECO:0007669"/>
    <property type="project" value="UniProtKB-KW"/>
</dbReference>
<comment type="subunit">
    <text evidence="2 7">The glycine cleavage system is composed of four proteins: P, T, L and H.</text>
</comment>
<reference evidence="10" key="1">
    <citation type="submission" date="2020-12" db="EMBL/GenBank/DDBJ databases">
        <authorList>
            <person name="Iha C."/>
        </authorList>
    </citation>
    <scope>NUCLEOTIDE SEQUENCE</scope>
</reference>
<dbReference type="GO" id="GO:0006546">
    <property type="term" value="P:glycine catabolic process"/>
    <property type="evidence" value="ECO:0007669"/>
    <property type="project" value="InterPro"/>
</dbReference>
<dbReference type="Pfam" id="PF08669">
    <property type="entry name" value="GCV_T_C"/>
    <property type="match status" value="1"/>
</dbReference>
<dbReference type="AlphaFoldDB" id="A0A8S1J1W5"/>
<dbReference type="NCBIfam" id="TIGR00528">
    <property type="entry name" value="gcvT"/>
    <property type="match status" value="1"/>
</dbReference>
<keyword evidence="7" id="KW-0496">Mitochondrion</keyword>
<keyword evidence="3 7" id="KW-0032">Aminotransferase</keyword>
<dbReference type="SUPFAM" id="SSF101790">
    <property type="entry name" value="Aminomethyltransferase beta-barrel domain"/>
    <property type="match status" value="1"/>
</dbReference>
<dbReference type="FunFam" id="2.40.30.110:FF:000002">
    <property type="entry name" value="Aminomethyltransferase"/>
    <property type="match status" value="1"/>
</dbReference>
<keyword evidence="4 7" id="KW-0808">Transferase</keyword>
<dbReference type="GO" id="GO:0005960">
    <property type="term" value="C:glycine cleavage complex"/>
    <property type="evidence" value="ECO:0007669"/>
    <property type="project" value="InterPro"/>
</dbReference>
<evidence type="ECO:0000256" key="4">
    <source>
        <dbReference type="ARBA" id="ARBA00022679"/>
    </source>
</evidence>
<dbReference type="InterPro" id="IPR013977">
    <property type="entry name" value="GcvT_C"/>
</dbReference>
<dbReference type="SUPFAM" id="SSF103025">
    <property type="entry name" value="Folate-binding domain"/>
    <property type="match status" value="1"/>
</dbReference>
<evidence type="ECO:0000313" key="10">
    <source>
        <dbReference type="EMBL" id="CAD7701180.1"/>
    </source>
</evidence>
<dbReference type="Gene3D" id="2.40.30.110">
    <property type="entry name" value="Aminomethyltransferase beta-barrel domains"/>
    <property type="match status" value="1"/>
</dbReference>
<feature type="domain" description="Aminomethyltransferase C-terminal" evidence="9">
    <location>
        <begin position="335"/>
        <end position="412"/>
    </location>
</feature>
<dbReference type="OrthoDB" id="10263536at2759"/>
<dbReference type="EC" id="2.1.2.10" evidence="7"/>
<dbReference type="InterPro" id="IPR006222">
    <property type="entry name" value="GCVT_N"/>
</dbReference>